<name>A0A0A3Y1C4_BRAJP</name>
<sequence>MPDAANYSCQERLRDGRLVDIRALRPEDEPDMLAALEETSAQSLQRRFFVTKRHFSERERAFFMEPNFRNHVALIACTEEASRSMIIGGGRYVIFEPGRAEAAFVVIDAWQGRGVGGLLTRHLIAIAREAGLTELTAEVLPENAAMRRVFDKFGFKPATIHEPGVIHMALKLS</sequence>
<dbReference type="STRING" id="375.BKD09_RS26810"/>
<dbReference type="Proteomes" id="UP000030377">
    <property type="component" value="Unassembled WGS sequence"/>
</dbReference>
<dbReference type="InterPro" id="IPR016181">
    <property type="entry name" value="Acyl_CoA_acyltransferase"/>
</dbReference>
<dbReference type="PANTHER" id="PTHR43072:SF23">
    <property type="entry name" value="UPF0039 PROTEIN C11D3.02C"/>
    <property type="match status" value="1"/>
</dbReference>
<protein>
    <submittedName>
        <fullName evidence="4">GCN5 family acetyltransferase</fullName>
    </submittedName>
</protein>
<dbReference type="InterPro" id="IPR000182">
    <property type="entry name" value="GNAT_dom"/>
</dbReference>
<reference evidence="4 5" key="1">
    <citation type="submission" date="2014-09" db="EMBL/GenBank/DDBJ databases">
        <title>Draft genome of Bradyrhizobium japonicum Is-34.</title>
        <authorList>
            <person name="Tsurumaru H."/>
            <person name="Yamakawa T."/>
            <person name="Hashimoto S."/>
            <person name="Okizaki K."/>
            <person name="Kanesaki Y."/>
            <person name="Yoshikawa H."/>
            <person name="Yajima S."/>
        </authorList>
    </citation>
    <scope>NUCLEOTIDE SEQUENCE [LARGE SCALE GENOMIC DNA]</scope>
    <source>
        <strain evidence="4 5">Is-34</strain>
    </source>
</reference>
<dbReference type="CDD" id="cd04301">
    <property type="entry name" value="NAT_SF"/>
    <property type="match status" value="1"/>
</dbReference>
<feature type="domain" description="N-acetyltransferase" evidence="3">
    <location>
        <begin position="19"/>
        <end position="173"/>
    </location>
</feature>
<dbReference type="AlphaFoldDB" id="A0A0A3Y1C4"/>
<dbReference type="EMBL" id="JRPN01000013">
    <property type="protein sequence ID" value="KGT79379.1"/>
    <property type="molecule type" value="Genomic_DNA"/>
</dbReference>
<evidence type="ECO:0000313" key="5">
    <source>
        <dbReference type="Proteomes" id="UP000030377"/>
    </source>
</evidence>
<gene>
    <name evidence="4" type="ORF">MA20_13305</name>
</gene>
<evidence type="ECO:0000256" key="2">
    <source>
        <dbReference type="ARBA" id="ARBA00023315"/>
    </source>
</evidence>
<dbReference type="Pfam" id="PF00583">
    <property type="entry name" value="Acetyltransf_1"/>
    <property type="match status" value="1"/>
</dbReference>
<proteinExistence type="predicted"/>
<evidence type="ECO:0000259" key="3">
    <source>
        <dbReference type="PROSITE" id="PS51186"/>
    </source>
</evidence>
<accession>A0A0A3Y1C4</accession>
<dbReference type="PANTHER" id="PTHR43072">
    <property type="entry name" value="N-ACETYLTRANSFERASE"/>
    <property type="match status" value="1"/>
</dbReference>
<organism evidence="4 5">
    <name type="scientific">Bradyrhizobium japonicum</name>
    <dbReference type="NCBI Taxonomy" id="375"/>
    <lineage>
        <taxon>Bacteria</taxon>
        <taxon>Pseudomonadati</taxon>
        <taxon>Pseudomonadota</taxon>
        <taxon>Alphaproteobacteria</taxon>
        <taxon>Hyphomicrobiales</taxon>
        <taxon>Nitrobacteraceae</taxon>
        <taxon>Bradyrhizobium</taxon>
    </lineage>
</organism>
<dbReference type="GO" id="GO:0016747">
    <property type="term" value="F:acyltransferase activity, transferring groups other than amino-acyl groups"/>
    <property type="evidence" value="ECO:0007669"/>
    <property type="project" value="InterPro"/>
</dbReference>
<dbReference type="RefSeq" id="WP_041955500.1">
    <property type="nucleotide sequence ID" value="NZ_JRPN01000013.1"/>
</dbReference>
<keyword evidence="1 4" id="KW-0808">Transferase</keyword>
<evidence type="ECO:0000313" key="4">
    <source>
        <dbReference type="EMBL" id="KGT79379.1"/>
    </source>
</evidence>
<keyword evidence="2" id="KW-0012">Acyltransferase</keyword>
<dbReference type="Gene3D" id="3.40.630.30">
    <property type="match status" value="1"/>
</dbReference>
<comment type="caution">
    <text evidence="4">The sequence shown here is derived from an EMBL/GenBank/DDBJ whole genome shotgun (WGS) entry which is preliminary data.</text>
</comment>
<evidence type="ECO:0000256" key="1">
    <source>
        <dbReference type="ARBA" id="ARBA00022679"/>
    </source>
</evidence>
<dbReference type="SUPFAM" id="SSF55729">
    <property type="entry name" value="Acyl-CoA N-acyltransferases (Nat)"/>
    <property type="match status" value="1"/>
</dbReference>
<dbReference type="PROSITE" id="PS51186">
    <property type="entry name" value="GNAT"/>
    <property type="match status" value="1"/>
</dbReference>